<evidence type="ECO:0000256" key="4">
    <source>
        <dbReference type="ARBA" id="ARBA00035011"/>
    </source>
</evidence>
<dbReference type="Proteomes" id="UP001152523">
    <property type="component" value="Unassembled WGS sequence"/>
</dbReference>
<dbReference type="GO" id="GO:0005886">
    <property type="term" value="C:plasma membrane"/>
    <property type="evidence" value="ECO:0007669"/>
    <property type="project" value="TreeGrafter"/>
</dbReference>
<evidence type="ECO:0000259" key="7">
    <source>
        <dbReference type="PROSITE" id="PS51485"/>
    </source>
</evidence>
<keyword evidence="2" id="KW-1015">Disulfide bond</keyword>
<dbReference type="FunFam" id="2.60.40.420:FF:000018">
    <property type="entry name" value="Lamin-like protein"/>
    <property type="match status" value="1"/>
</dbReference>
<gene>
    <name evidence="8" type="ORF">CEPIT_LOCUS10594</name>
</gene>
<name>A0AAV0D2Q0_9ASTE</name>
<dbReference type="InterPro" id="IPR039391">
    <property type="entry name" value="Phytocyanin-like"/>
</dbReference>
<reference evidence="8" key="1">
    <citation type="submission" date="2022-07" db="EMBL/GenBank/DDBJ databases">
        <authorList>
            <person name="Macas J."/>
            <person name="Novak P."/>
            <person name="Neumann P."/>
        </authorList>
    </citation>
    <scope>NUCLEOTIDE SEQUENCE</scope>
</reference>
<evidence type="ECO:0000256" key="1">
    <source>
        <dbReference type="ARBA" id="ARBA00022729"/>
    </source>
</evidence>
<proteinExistence type="inferred from homology"/>
<evidence type="ECO:0000256" key="6">
    <source>
        <dbReference type="SAM" id="SignalP"/>
    </source>
</evidence>
<feature type="domain" description="Phytocyanin" evidence="7">
    <location>
        <begin position="35"/>
        <end position="136"/>
    </location>
</feature>
<evidence type="ECO:0000256" key="5">
    <source>
        <dbReference type="ARBA" id="ARBA00037626"/>
    </source>
</evidence>
<dbReference type="SUPFAM" id="SSF49503">
    <property type="entry name" value="Cupredoxins"/>
    <property type="match status" value="1"/>
</dbReference>
<comment type="function">
    <text evidence="5">May act as a carbohydrate transporter.</text>
</comment>
<evidence type="ECO:0000313" key="8">
    <source>
        <dbReference type="EMBL" id="CAH9088825.1"/>
    </source>
</evidence>
<feature type="chain" id="PRO_5043437786" description="Phytocyanin domain-containing protein" evidence="6">
    <location>
        <begin position="26"/>
        <end position="181"/>
    </location>
</feature>
<dbReference type="GO" id="GO:0009055">
    <property type="term" value="F:electron transfer activity"/>
    <property type="evidence" value="ECO:0007669"/>
    <property type="project" value="InterPro"/>
</dbReference>
<keyword evidence="1 6" id="KW-0732">Signal</keyword>
<feature type="signal peptide" evidence="6">
    <location>
        <begin position="1"/>
        <end position="25"/>
    </location>
</feature>
<sequence length="181" mass="20138">MVLGWRTIAVVLACAALAMLPAVSSQTPPPPGQPQLYKVGGSHMWKDNATFNYTTWASGKHFHKGDWLIFYFDKTMCNVLEVNKTCYDSCDSDHFIQNITHGGRDVVQLNQTKTYYFISHSWQCANGMKVAIHVEKPPPPPTTSPKKSSSPPTLLSTFRGHIVLPALFTIAAVWDSFLLLV</sequence>
<dbReference type="PROSITE" id="PS51485">
    <property type="entry name" value="PHYTOCYANIN"/>
    <property type="match status" value="1"/>
</dbReference>
<dbReference type="InterPro" id="IPR003245">
    <property type="entry name" value="Phytocyanin_dom"/>
</dbReference>
<dbReference type="Pfam" id="PF02298">
    <property type="entry name" value="Cu_bind_like"/>
    <property type="match status" value="1"/>
</dbReference>
<dbReference type="PANTHER" id="PTHR33021">
    <property type="entry name" value="BLUE COPPER PROTEIN"/>
    <property type="match status" value="1"/>
</dbReference>
<evidence type="ECO:0000256" key="2">
    <source>
        <dbReference type="ARBA" id="ARBA00023157"/>
    </source>
</evidence>
<accession>A0AAV0D2Q0</accession>
<dbReference type="AlphaFoldDB" id="A0AAV0D2Q0"/>
<comment type="similarity">
    <text evidence="4">Belongs to the early nodulin-like (ENODL) family.</text>
</comment>
<comment type="caution">
    <text evidence="8">The sequence shown here is derived from an EMBL/GenBank/DDBJ whole genome shotgun (WGS) entry which is preliminary data.</text>
</comment>
<evidence type="ECO:0000313" key="9">
    <source>
        <dbReference type="Proteomes" id="UP001152523"/>
    </source>
</evidence>
<organism evidence="8 9">
    <name type="scientific">Cuscuta epithymum</name>
    <dbReference type="NCBI Taxonomy" id="186058"/>
    <lineage>
        <taxon>Eukaryota</taxon>
        <taxon>Viridiplantae</taxon>
        <taxon>Streptophyta</taxon>
        <taxon>Embryophyta</taxon>
        <taxon>Tracheophyta</taxon>
        <taxon>Spermatophyta</taxon>
        <taxon>Magnoliopsida</taxon>
        <taxon>eudicotyledons</taxon>
        <taxon>Gunneridae</taxon>
        <taxon>Pentapetalae</taxon>
        <taxon>asterids</taxon>
        <taxon>lamiids</taxon>
        <taxon>Solanales</taxon>
        <taxon>Convolvulaceae</taxon>
        <taxon>Cuscuteae</taxon>
        <taxon>Cuscuta</taxon>
        <taxon>Cuscuta subgen. Cuscuta</taxon>
    </lineage>
</organism>
<dbReference type="InterPro" id="IPR008972">
    <property type="entry name" value="Cupredoxin"/>
</dbReference>
<dbReference type="Gene3D" id="2.60.40.420">
    <property type="entry name" value="Cupredoxins - blue copper proteins"/>
    <property type="match status" value="1"/>
</dbReference>
<dbReference type="PANTHER" id="PTHR33021:SF547">
    <property type="entry name" value="OS03G0758500 PROTEIN"/>
    <property type="match status" value="1"/>
</dbReference>
<evidence type="ECO:0000256" key="3">
    <source>
        <dbReference type="ARBA" id="ARBA00023180"/>
    </source>
</evidence>
<keyword evidence="3" id="KW-0325">Glycoprotein</keyword>
<dbReference type="EMBL" id="CAMAPF010000060">
    <property type="protein sequence ID" value="CAH9088825.1"/>
    <property type="molecule type" value="Genomic_DNA"/>
</dbReference>
<protein>
    <recommendedName>
        <fullName evidence="7">Phytocyanin domain-containing protein</fullName>
    </recommendedName>
</protein>
<keyword evidence="9" id="KW-1185">Reference proteome</keyword>